<dbReference type="Gene3D" id="1.10.10.10">
    <property type="entry name" value="Winged helix-like DNA-binding domain superfamily/Winged helix DNA-binding domain"/>
    <property type="match status" value="1"/>
</dbReference>
<name>A0ABW1KR55_9PROT</name>
<evidence type="ECO:0000256" key="2">
    <source>
        <dbReference type="ARBA" id="ARBA00023125"/>
    </source>
</evidence>
<dbReference type="InterPro" id="IPR036388">
    <property type="entry name" value="WH-like_DNA-bd_sf"/>
</dbReference>
<keyword evidence="6" id="KW-1185">Reference proteome</keyword>
<dbReference type="EMBL" id="JBHPON010000001">
    <property type="protein sequence ID" value="MFC6034405.1"/>
    <property type="molecule type" value="Genomic_DNA"/>
</dbReference>
<protein>
    <submittedName>
        <fullName evidence="5">Winged helix-turn-helix transcriptional regulator</fullName>
    </submittedName>
</protein>
<dbReference type="InterPro" id="IPR036390">
    <property type="entry name" value="WH_DNA-bd_sf"/>
</dbReference>
<keyword evidence="3" id="KW-0804">Transcription</keyword>
<dbReference type="RefSeq" id="WP_379880274.1">
    <property type="nucleotide sequence ID" value="NZ_JBHPON010000001.1"/>
</dbReference>
<dbReference type="Pfam" id="PF01638">
    <property type="entry name" value="HxlR"/>
    <property type="match status" value="1"/>
</dbReference>
<dbReference type="SUPFAM" id="SSF46785">
    <property type="entry name" value="Winged helix' DNA-binding domain"/>
    <property type="match status" value="1"/>
</dbReference>
<reference evidence="5 6" key="1">
    <citation type="submission" date="2024-09" db="EMBL/GenBank/DDBJ databases">
        <authorList>
            <person name="Zhang Z.-H."/>
        </authorList>
    </citation>
    <scope>NUCLEOTIDE SEQUENCE [LARGE SCALE GENOMIC DNA]</scope>
    <source>
        <strain evidence="5 6">HHTR114</strain>
    </source>
</reference>
<proteinExistence type="predicted"/>
<evidence type="ECO:0000256" key="3">
    <source>
        <dbReference type="ARBA" id="ARBA00023163"/>
    </source>
</evidence>
<keyword evidence="2" id="KW-0238">DNA-binding</keyword>
<feature type="domain" description="HTH hxlR-type" evidence="4">
    <location>
        <begin position="20"/>
        <end position="119"/>
    </location>
</feature>
<gene>
    <name evidence="5" type="ORF">ACFMB1_02555</name>
</gene>
<dbReference type="Proteomes" id="UP001596116">
    <property type="component" value="Unassembled WGS sequence"/>
</dbReference>
<dbReference type="InterPro" id="IPR002577">
    <property type="entry name" value="HTH_HxlR"/>
</dbReference>
<evidence type="ECO:0000313" key="6">
    <source>
        <dbReference type="Proteomes" id="UP001596116"/>
    </source>
</evidence>
<accession>A0ABW1KR55</accession>
<comment type="caution">
    <text evidence="5">The sequence shown here is derived from an EMBL/GenBank/DDBJ whole genome shotgun (WGS) entry which is preliminary data.</text>
</comment>
<dbReference type="PANTHER" id="PTHR33204">
    <property type="entry name" value="TRANSCRIPTIONAL REGULATOR, MARR FAMILY"/>
    <property type="match status" value="1"/>
</dbReference>
<keyword evidence="1" id="KW-0805">Transcription regulation</keyword>
<organism evidence="5 6">
    <name type="scientific">Hyphococcus aureus</name>
    <dbReference type="NCBI Taxonomy" id="2666033"/>
    <lineage>
        <taxon>Bacteria</taxon>
        <taxon>Pseudomonadati</taxon>
        <taxon>Pseudomonadota</taxon>
        <taxon>Alphaproteobacteria</taxon>
        <taxon>Parvularculales</taxon>
        <taxon>Parvularculaceae</taxon>
        <taxon>Hyphococcus</taxon>
    </lineage>
</organism>
<sequence length="156" mass="16941">MAFTHDKPEASDGAPPLDHCGLAAAIELVGDRWTLLIIRSALYGVTRFDELQTGLGMPRTVLSNRLKKLVEGGVLRRRAYKQAGQRTRHQYVLTSKGVDLALPLMALMQWGQKHILAEAQAAAIVSRRTGQPLHLGLVDNAGSTASLSEAQFKKAS</sequence>
<dbReference type="PANTHER" id="PTHR33204:SF18">
    <property type="entry name" value="TRANSCRIPTIONAL REGULATORY PROTEIN"/>
    <property type="match status" value="1"/>
</dbReference>
<evidence type="ECO:0000313" key="5">
    <source>
        <dbReference type="EMBL" id="MFC6034405.1"/>
    </source>
</evidence>
<evidence type="ECO:0000259" key="4">
    <source>
        <dbReference type="PROSITE" id="PS51118"/>
    </source>
</evidence>
<evidence type="ECO:0000256" key="1">
    <source>
        <dbReference type="ARBA" id="ARBA00023015"/>
    </source>
</evidence>
<dbReference type="PROSITE" id="PS51118">
    <property type="entry name" value="HTH_HXLR"/>
    <property type="match status" value="1"/>
</dbReference>